<dbReference type="InterPro" id="IPR029069">
    <property type="entry name" value="HotDog_dom_sf"/>
</dbReference>
<dbReference type="Pfam" id="PF20791">
    <property type="entry name" value="Acyl-ACP_TE_C"/>
    <property type="match status" value="1"/>
</dbReference>
<protein>
    <submittedName>
        <fullName evidence="10">Acyl-ACP thioesterase</fullName>
    </submittedName>
</protein>
<keyword evidence="3" id="KW-0378">Hydrolase</keyword>
<organism evidence="10 11">
    <name type="scientific">Clostridium tagluense</name>
    <dbReference type="NCBI Taxonomy" id="360422"/>
    <lineage>
        <taxon>Bacteria</taxon>
        <taxon>Bacillati</taxon>
        <taxon>Bacillota</taxon>
        <taxon>Clostridia</taxon>
        <taxon>Eubacteriales</taxon>
        <taxon>Clostridiaceae</taxon>
        <taxon>Clostridium</taxon>
    </lineage>
</organism>
<evidence type="ECO:0000259" key="9">
    <source>
        <dbReference type="Pfam" id="PF20791"/>
    </source>
</evidence>
<evidence type="ECO:0000256" key="5">
    <source>
        <dbReference type="ARBA" id="ARBA00022946"/>
    </source>
</evidence>
<dbReference type="PANTHER" id="PTHR31727:SF6">
    <property type="entry name" value="OLEOYL-ACYL CARRIER PROTEIN THIOESTERASE 1, CHLOROPLASTIC"/>
    <property type="match status" value="1"/>
</dbReference>
<dbReference type="InterPro" id="IPR049427">
    <property type="entry name" value="Acyl-ACP_TE_C"/>
</dbReference>
<proteinExistence type="inferred from homology"/>
<dbReference type="CDD" id="cd00586">
    <property type="entry name" value="4HBT"/>
    <property type="match status" value="1"/>
</dbReference>
<dbReference type="Proteomes" id="UP000287872">
    <property type="component" value="Unassembled WGS sequence"/>
</dbReference>
<dbReference type="GO" id="GO:0000036">
    <property type="term" value="F:acyl carrier activity"/>
    <property type="evidence" value="ECO:0007669"/>
    <property type="project" value="TreeGrafter"/>
</dbReference>
<evidence type="ECO:0000256" key="3">
    <source>
        <dbReference type="ARBA" id="ARBA00022801"/>
    </source>
</evidence>
<evidence type="ECO:0000313" key="10">
    <source>
        <dbReference type="EMBL" id="GCD09405.1"/>
    </source>
</evidence>
<gene>
    <name evidence="10" type="ORF">Ctaglu_10280</name>
</gene>
<evidence type="ECO:0000256" key="6">
    <source>
        <dbReference type="ARBA" id="ARBA00023098"/>
    </source>
</evidence>
<dbReference type="GO" id="GO:0016297">
    <property type="term" value="F:fatty acyl-[ACP] hydrolase activity"/>
    <property type="evidence" value="ECO:0007669"/>
    <property type="project" value="InterPro"/>
</dbReference>
<evidence type="ECO:0000256" key="7">
    <source>
        <dbReference type="ARBA" id="ARBA00023160"/>
    </source>
</evidence>
<dbReference type="InterPro" id="IPR045023">
    <property type="entry name" value="FATA/B"/>
</dbReference>
<reference evidence="10 11" key="1">
    <citation type="submission" date="2018-11" db="EMBL/GenBank/DDBJ databases">
        <title>Genome sequencing and assembly of Clostridium tagluense strain A121.</title>
        <authorList>
            <person name="Murakami T."/>
            <person name="Segawa T."/>
            <person name="Shcherbakova V.A."/>
            <person name="Mori H."/>
            <person name="Yoshimura Y."/>
        </authorList>
    </citation>
    <scope>NUCLEOTIDE SEQUENCE [LARGE SCALE GENOMIC DNA]</scope>
    <source>
        <strain evidence="10 11">A121</strain>
    </source>
</reference>
<dbReference type="AlphaFoldDB" id="A0A401UIK7"/>
<dbReference type="Gene3D" id="3.10.129.10">
    <property type="entry name" value="Hotdog Thioesterase"/>
    <property type="match status" value="1"/>
</dbReference>
<feature type="domain" description="Acyl-ACP thioesterase-like C-terminal" evidence="9">
    <location>
        <begin position="155"/>
        <end position="248"/>
    </location>
</feature>
<keyword evidence="4" id="KW-0276">Fatty acid metabolism</keyword>
<keyword evidence="11" id="KW-1185">Reference proteome</keyword>
<dbReference type="EMBL" id="BHYK01000004">
    <property type="protein sequence ID" value="GCD09405.1"/>
    <property type="molecule type" value="Genomic_DNA"/>
</dbReference>
<keyword evidence="5" id="KW-0809">Transit peptide</keyword>
<dbReference type="Pfam" id="PF01643">
    <property type="entry name" value="Acyl-ACP_TE"/>
    <property type="match status" value="1"/>
</dbReference>
<comment type="caution">
    <text evidence="10">The sequence shown here is derived from an EMBL/GenBank/DDBJ whole genome shotgun (WGS) entry which is preliminary data.</text>
</comment>
<evidence type="ECO:0000256" key="1">
    <source>
        <dbReference type="ARBA" id="ARBA00006500"/>
    </source>
</evidence>
<comment type="similarity">
    <text evidence="1">Belongs to the acyl-ACP thioesterase family.</text>
</comment>
<keyword evidence="6" id="KW-0443">Lipid metabolism</keyword>
<name>A0A401UIK7_9CLOT</name>
<evidence type="ECO:0000313" key="11">
    <source>
        <dbReference type="Proteomes" id="UP000287872"/>
    </source>
</evidence>
<evidence type="ECO:0000256" key="2">
    <source>
        <dbReference type="ARBA" id="ARBA00022516"/>
    </source>
</evidence>
<dbReference type="OrthoDB" id="9801517at2"/>
<evidence type="ECO:0000256" key="4">
    <source>
        <dbReference type="ARBA" id="ARBA00022832"/>
    </source>
</evidence>
<accession>A0A401UIK7</accession>
<sequence length="249" mass="29227">MSRIPMVSDRNYNIHYYEVDIHKRALITSIIDYLGDMAMYQSEILGVGIEHLKENHMAWVLYKWDITMESYPLLNETIKVKTFAYSFRKFYAYRKHEIIDIEGNTIGYATSVWILINTDRRRPIRITEEMYGAYGIDDSNNTSIEIEDIKPINTVDSEKNFQVRYSDIDTNMHVNNVNYVAWALETVPGDVILNCELKNIKVTYEKETIYGETIKVSTEVIREENKTICRHKIINEEGTQLTLLESTWI</sequence>
<keyword evidence="7" id="KW-0275">Fatty acid biosynthesis</keyword>
<dbReference type="SUPFAM" id="SSF54637">
    <property type="entry name" value="Thioesterase/thiol ester dehydrase-isomerase"/>
    <property type="match status" value="2"/>
</dbReference>
<feature type="domain" description="Acyl-ACP thioesterase N-terminal hotdog" evidence="8">
    <location>
        <begin position="7"/>
        <end position="133"/>
    </location>
</feature>
<dbReference type="RefSeq" id="WP_124998778.1">
    <property type="nucleotide sequence ID" value="NZ_BHYK01000004.1"/>
</dbReference>
<evidence type="ECO:0000259" key="8">
    <source>
        <dbReference type="Pfam" id="PF01643"/>
    </source>
</evidence>
<keyword evidence="2" id="KW-0444">Lipid biosynthesis</keyword>
<dbReference type="PANTHER" id="PTHR31727">
    <property type="entry name" value="OLEOYL-ACYL CARRIER PROTEIN THIOESTERASE 1, CHLOROPLASTIC"/>
    <property type="match status" value="1"/>
</dbReference>
<dbReference type="InterPro" id="IPR002864">
    <property type="entry name" value="Acyl-ACP_thioesterase_NHD"/>
</dbReference>